<dbReference type="Proteomes" id="UP000259465">
    <property type="component" value="Chromosome"/>
</dbReference>
<dbReference type="PANTHER" id="PTHR35566:SF1">
    <property type="entry name" value="TYPE VI SECRETION SYSTEM BASEPLATE COMPONENT TSSK1"/>
    <property type="match status" value="1"/>
</dbReference>
<accession>A0AAD0RRI5</accession>
<dbReference type="EMBL" id="CP031968">
    <property type="protein sequence ID" value="AXT47327.1"/>
    <property type="molecule type" value="Genomic_DNA"/>
</dbReference>
<dbReference type="PANTHER" id="PTHR35566">
    <property type="entry name" value="BLR3599 PROTEIN"/>
    <property type="match status" value="1"/>
</dbReference>
<reference evidence="1 2" key="1">
    <citation type="submission" date="2018-08" db="EMBL/GenBank/DDBJ databases">
        <title>Complete genome sequence of JP2-74.</title>
        <authorList>
            <person name="Wu L."/>
        </authorList>
    </citation>
    <scope>NUCLEOTIDE SEQUENCE [LARGE SCALE GENOMIC DNA]</scope>
    <source>
        <strain evidence="1 2">JP2-74</strain>
    </source>
</reference>
<name>A0AAD0RRI5_9NEIS</name>
<dbReference type="AlphaFoldDB" id="A0AAD0RRI5"/>
<dbReference type="InterPro" id="IPR010263">
    <property type="entry name" value="T6SS_TssK"/>
</dbReference>
<sequence length="451" mass="48550">MKAVPQAVCWYEGMQLLPQHFQWQALRSDGVSAALAAAAQPLYWGVLELELDEAALAGGVARVSALEAVLPDGLPLRFDAGDGAELRCDVTAAAAEAPGRTVTVYLALPPLWRAGRLDPAAGRFRSENSEAVPDLSSGENPASLTLWRPDIRLVTEAERADMICLPLLRIAQQGGGFSRRAYAPPSPRLLPDSLLGRKVAALCAKAREKCVFLSGRLRQAKDAGKDDDIDEIRRQLAALWARLPEVEAALGSRVAHPAALFGLLAGMAGALTALDPGAGAPVFPAFNYQELLACYEPLLNWLSAALDRVRAGYRSLPFNRDEDGFWVLLPEAAQASQRLIIGLRMPGGAPESAAQQWLSQAIIASEPHVATLARQRMRGLSFQPLDRAEQVAYSVGDDTRLFALLARGDWLQPELPLRMTLPAGGAALEPWEALLFVADPQDEAEGERHAG</sequence>
<dbReference type="KEGG" id="crz:D1345_14510"/>
<evidence type="ECO:0000313" key="1">
    <source>
        <dbReference type="EMBL" id="AXT47327.1"/>
    </source>
</evidence>
<evidence type="ECO:0000313" key="2">
    <source>
        <dbReference type="Proteomes" id="UP000259465"/>
    </source>
</evidence>
<proteinExistence type="predicted"/>
<keyword evidence="2" id="KW-1185">Reference proteome</keyword>
<gene>
    <name evidence="1" type="primary">tssK</name>
    <name evidence="1" type="ORF">D1345_14510</name>
</gene>
<dbReference type="NCBIfam" id="TIGR03353">
    <property type="entry name" value="VI_chp_4"/>
    <property type="match status" value="1"/>
</dbReference>
<dbReference type="Pfam" id="PF05936">
    <property type="entry name" value="T6SS_VasE"/>
    <property type="match status" value="1"/>
</dbReference>
<protein>
    <submittedName>
        <fullName evidence="1">Type VI secretion system baseplate subunit TssK</fullName>
    </submittedName>
</protein>
<organism evidence="1 2">
    <name type="scientific">Chromobacterium rhizoryzae</name>
    <dbReference type="NCBI Taxonomy" id="1778675"/>
    <lineage>
        <taxon>Bacteria</taxon>
        <taxon>Pseudomonadati</taxon>
        <taxon>Pseudomonadota</taxon>
        <taxon>Betaproteobacteria</taxon>
        <taxon>Neisseriales</taxon>
        <taxon>Chromobacteriaceae</taxon>
        <taxon>Chromobacterium</taxon>
    </lineage>
</organism>